<evidence type="ECO:0000256" key="9">
    <source>
        <dbReference type="RuleBase" id="RU369079"/>
    </source>
</evidence>
<keyword evidence="12" id="KW-1185">Reference proteome</keyword>
<dbReference type="InterPro" id="IPR007387">
    <property type="entry name" value="TRAP_DctQ"/>
</dbReference>
<accession>A0ABS9RVN7</accession>
<keyword evidence="7 9" id="KW-0472">Membrane</keyword>
<evidence type="ECO:0000313" key="12">
    <source>
        <dbReference type="Proteomes" id="UP001202117"/>
    </source>
</evidence>
<keyword evidence="6 9" id="KW-1133">Transmembrane helix</keyword>
<dbReference type="PANTHER" id="PTHR35011:SF11">
    <property type="entry name" value="TRAP TRANSPORTER SMALL PERMEASE PROTEIN"/>
    <property type="match status" value="1"/>
</dbReference>
<evidence type="ECO:0000256" key="6">
    <source>
        <dbReference type="ARBA" id="ARBA00022989"/>
    </source>
</evidence>
<comment type="subunit">
    <text evidence="9">The complex comprises the extracytoplasmic solute receptor protein and the two transmembrane proteins.</text>
</comment>
<feature type="domain" description="Tripartite ATP-independent periplasmic transporters DctQ component" evidence="10">
    <location>
        <begin position="27"/>
        <end position="173"/>
    </location>
</feature>
<protein>
    <recommendedName>
        <fullName evidence="9">TRAP transporter small permease protein</fullName>
    </recommendedName>
</protein>
<keyword evidence="2 9" id="KW-0813">Transport</keyword>
<comment type="caution">
    <text evidence="11">The sequence shown here is derived from an EMBL/GenBank/DDBJ whole genome shotgun (WGS) entry which is preliminary data.</text>
</comment>
<reference evidence="11 12" key="1">
    <citation type="submission" date="2022-02" db="EMBL/GenBank/DDBJ databases">
        <title>Halomonas fukangensis sp. nov., a halophilic bacterium isolated from a bulk soil of Kalidium foliatum at Fukang.</title>
        <authorList>
            <person name="Huang Y."/>
        </authorList>
    </citation>
    <scope>NUCLEOTIDE SEQUENCE [LARGE SCALE GENOMIC DNA]</scope>
    <source>
        <strain evidence="11 12">EGI 63088</strain>
    </source>
</reference>
<dbReference type="RefSeq" id="WP_240568539.1">
    <property type="nucleotide sequence ID" value="NZ_JAKVPY010000013.1"/>
</dbReference>
<feature type="transmembrane region" description="Helical" evidence="9">
    <location>
        <begin position="90"/>
        <end position="111"/>
    </location>
</feature>
<comment type="function">
    <text evidence="9">Part of the tripartite ATP-independent periplasmic (TRAP) transport system.</text>
</comment>
<feature type="transmembrane region" description="Helical" evidence="9">
    <location>
        <begin position="53"/>
        <end position="69"/>
    </location>
</feature>
<dbReference type="Proteomes" id="UP001202117">
    <property type="component" value="Unassembled WGS sequence"/>
</dbReference>
<dbReference type="InterPro" id="IPR055348">
    <property type="entry name" value="DctQ"/>
</dbReference>
<keyword evidence="4 9" id="KW-0997">Cell inner membrane</keyword>
<keyword evidence="5 9" id="KW-0812">Transmembrane</keyword>
<evidence type="ECO:0000259" key="10">
    <source>
        <dbReference type="Pfam" id="PF04290"/>
    </source>
</evidence>
<sequence length="184" mass="19711">MAAIFQSFQRLVAGGFAAGAGLSMALIFLIVFLNALGRYTLGSSLAWGDQVPVFLGIYGVMFGMALAYLQDRHVRLGVIVDFLSIRRREALFLVVDLAVVVTGAVLAWSGYLFMSSRGGMRISGLNSTIRSLREATGLEVFNVFGTMAPYQFAIVLGGGMLAVAAALKFIERLGALRAMTDEVS</sequence>
<feature type="transmembrane region" description="Helical" evidence="9">
    <location>
        <begin position="150"/>
        <end position="170"/>
    </location>
</feature>
<comment type="similarity">
    <text evidence="8 9">Belongs to the TRAP transporter small permease family.</text>
</comment>
<evidence type="ECO:0000313" key="11">
    <source>
        <dbReference type="EMBL" id="MCH4563917.1"/>
    </source>
</evidence>
<dbReference type="Pfam" id="PF04290">
    <property type="entry name" value="DctQ"/>
    <property type="match status" value="1"/>
</dbReference>
<gene>
    <name evidence="11" type="ORF">MKP05_12360</name>
</gene>
<dbReference type="EMBL" id="JAKVPY010000013">
    <property type="protein sequence ID" value="MCH4563917.1"/>
    <property type="molecule type" value="Genomic_DNA"/>
</dbReference>
<evidence type="ECO:0000256" key="4">
    <source>
        <dbReference type="ARBA" id="ARBA00022519"/>
    </source>
</evidence>
<keyword evidence="3" id="KW-1003">Cell membrane</keyword>
<proteinExistence type="inferred from homology"/>
<comment type="subcellular location">
    <subcellularLocation>
        <location evidence="1 9">Cell inner membrane</location>
        <topology evidence="1 9">Multi-pass membrane protein</topology>
    </subcellularLocation>
</comment>
<organism evidence="11 12">
    <name type="scientific">Halomonas flagellata</name>
    <dbReference type="NCBI Taxonomy" id="2920385"/>
    <lineage>
        <taxon>Bacteria</taxon>
        <taxon>Pseudomonadati</taxon>
        <taxon>Pseudomonadota</taxon>
        <taxon>Gammaproteobacteria</taxon>
        <taxon>Oceanospirillales</taxon>
        <taxon>Halomonadaceae</taxon>
        <taxon>Halomonas</taxon>
    </lineage>
</organism>
<dbReference type="PANTHER" id="PTHR35011">
    <property type="entry name" value="2,3-DIKETO-L-GULONATE TRAP TRANSPORTER SMALL PERMEASE PROTEIN YIAM"/>
    <property type="match status" value="1"/>
</dbReference>
<evidence type="ECO:0000256" key="5">
    <source>
        <dbReference type="ARBA" id="ARBA00022692"/>
    </source>
</evidence>
<evidence type="ECO:0000256" key="2">
    <source>
        <dbReference type="ARBA" id="ARBA00022448"/>
    </source>
</evidence>
<evidence type="ECO:0000256" key="7">
    <source>
        <dbReference type="ARBA" id="ARBA00023136"/>
    </source>
</evidence>
<evidence type="ECO:0000256" key="1">
    <source>
        <dbReference type="ARBA" id="ARBA00004429"/>
    </source>
</evidence>
<evidence type="ECO:0000256" key="3">
    <source>
        <dbReference type="ARBA" id="ARBA00022475"/>
    </source>
</evidence>
<evidence type="ECO:0000256" key="8">
    <source>
        <dbReference type="ARBA" id="ARBA00038436"/>
    </source>
</evidence>
<name>A0ABS9RVN7_9GAMM</name>
<feature type="transmembrane region" description="Helical" evidence="9">
    <location>
        <begin position="12"/>
        <end position="33"/>
    </location>
</feature>